<name>A0A918VGM8_9FLAO</name>
<comment type="caution">
    <text evidence="1">The sequence shown here is derived from an EMBL/GenBank/DDBJ whole genome shotgun (WGS) entry which is preliminary data.</text>
</comment>
<sequence>MSKSIHITKKNFKGLTKAELDEQAQDPNSELTEWARKSAIKREVKKNRKNEKSN</sequence>
<accession>A0A918VGM8</accession>
<dbReference type="AlphaFoldDB" id="A0A918VGM8"/>
<keyword evidence="2" id="KW-1185">Reference proteome</keyword>
<dbReference type="Proteomes" id="UP000636004">
    <property type="component" value="Unassembled WGS sequence"/>
</dbReference>
<evidence type="ECO:0000313" key="2">
    <source>
        <dbReference type="Proteomes" id="UP000636004"/>
    </source>
</evidence>
<organism evidence="1 2">
    <name type="scientific">Algibacter mikhailovii</name>
    <dbReference type="NCBI Taxonomy" id="425498"/>
    <lineage>
        <taxon>Bacteria</taxon>
        <taxon>Pseudomonadati</taxon>
        <taxon>Bacteroidota</taxon>
        <taxon>Flavobacteriia</taxon>
        <taxon>Flavobacteriales</taxon>
        <taxon>Flavobacteriaceae</taxon>
        <taxon>Algibacter</taxon>
    </lineage>
</organism>
<gene>
    <name evidence="1" type="ORF">GCM10007028_36360</name>
</gene>
<proteinExistence type="predicted"/>
<evidence type="ECO:0000313" key="1">
    <source>
        <dbReference type="EMBL" id="GGZ94950.1"/>
    </source>
</evidence>
<protein>
    <submittedName>
        <fullName evidence="1">Uncharacterized protein</fullName>
    </submittedName>
</protein>
<dbReference type="RefSeq" id="WP_189362872.1">
    <property type="nucleotide sequence ID" value="NZ_BMWZ01000023.1"/>
</dbReference>
<reference evidence="1" key="1">
    <citation type="journal article" date="2014" name="Int. J. Syst. Evol. Microbiol.">
        <title>Complete genome sequence of Corynebacterium casei LMG S-19264T (=DSM 44701T), isolated from a smear-ripened cheese.</title>
        <authorList>
            <consortium name="US DOE Joint Genome Institute (JGI-PGF)"/>
            <person name="Walter F."/>
            <person name="Albersmeier A."/>
            <person name="Kalinowski J."/>
            <person name="Ruckert C."/>
        </authorList>
    </citation>
    <scope>NUCLEOTIDE SEQUENCE</scope>
    <source>
        <strain evidence="1">KCTC 12710</strain>
    </source>
</reference>
<dbReference type="EMBL" id="BMWZ01000023">
    <property type="protein sequence ID" value="GGZ94950.1"/>
    <property type="molecule type" value="Genomic_DNA"/>
</dbReference>
<reference evidence="1" key="2">
    <citation type="submission" date="2020-09" db="EMBL/GenBank/DDBJ databases">
        <authorList>
            <person name="Sun Q."/>
            <person name="Kim S."/>
        </authorList>
    </citation>
    <scope>NUCLEOTIDE SEQUENCE</scope>
    <source>
        <strain evidence="1">KCTC 12710</strain>
    </source>
</reference>